<evidence type="ECO:0000313" key="2">
    <source>
        <dbReference type="EMBL" id="MCB8874652.1"/>
    </source>
</evidence>
<dbReference type="InterPro" id="IPR016181">
    <property type="entry name" value="Acyl_CoA_acyltransferase"/>
</dbReference>
<dbReference type="InterPro" id="IPR000182">
    <property type="entry name" value="GNAT_dom"/>
</dbReference>
<dbReference type="SUPFAM" id="SSF55729">
    <property type="entry name" value="Acyl-CoA N-acyltransferases (Nat)"/>
    <property type="match status" value="1"/>
</dbReference>
<name>A0A964DY23_9PROT</name>
<feature type="domain" description="N-acetyltransferase" evidence="1">
    <location>
        <begin position="5"/>
        <end position="164"/>
    </location>
</feature>
<dbReference type="AlphaFoldDB" id="A0A964DY23"/>
<protein>
    <submittedName>
        <fullName evidence="2">GNAT family N-acetyltransferase</fullName>
    </submittedName>
</protein>
<dbReference type="GO" id="GO:0016747">
    <property type="term" value="F:acyltransferase activity, transferring groups other than amino-acyl groups"/>
    <property type="evidence" value="ECO:0007669"/>
    <property type="project" value="InterPro"/>
</dbReference>
<keyword evidence="3" id="KW-1185">Reference proteome</keyword>
<reference evidence="2" key="2">
    <citation type="submission" date="2021-01" db="EMBL/GenBank/DDBJ databases">
        <authorList>
            <person name="Mieszkin S."/>
            <person name="Pouder E."/>
            <person name="Alain K."/>
        </authorList>
    </citation>
    <scope>NUCLEOTIDE SEQUENCE</scope>
    <source>
        <strain evidence="2">HW T2.11</strain>
    </source>
</reference>
<proteinExistence type="predicted"/>
<dbReference type="CDD" id="cd04301">
    <property type="entry name" value="NAT_SF"/>
    <property type="match status" value="1"/>
</dbReference>
<organism evidence="2 3">
    <name type="scientific">Acidisoma silvae</name>
    <dbReference type="NCBI Taxonomy" id="2802396"/>
    <lineage>
        <taxon>Bacteria</taxon>
        <taxon>Pseudomonadati</taxon>
        <taxon>Pseudomonadota</taxon>
        <taxon>Alphaproteobacteria</taxon>
        <taxon>Acetobacterales</taxon>
        <taxon>Acidocellaceae</taxon>
        <taxon>Acidisoma</taxon>
    </lineage>
</organism>
<accession>A0A964DY23</accession>
<sequence>MAEGLIIRPAAASDQDAVWAIIGPIIAAGETYALPRDWSREQALAYWFLPVHAVFVAELAGEVLGSFYLQANQQGGGAHVANAGFATAGQATGRGIARAMGHFALAEAKARGFRAMQFNFVISTNAAAVHLWTSLGFETLCRLPGAFAHPAVGHVDALLMFRRL</sequence>
<comment type="caution">
    <text evidence="2">The sequence shown here is derived from an EMBL/GenBank/DDBJ whole genome shotgun (WGS) entry which is preliminary data.</text>
</comment>
<dbReference type="Proteomes" id="UP000708298">
    <property type="component" value="Unassembled WGS sequence"/>
</dbReference>
<dbReference type="Pfam" id="PF00583">
    <property type="entry name" value="Acetyltransf_1"/>
    <property type="match status" value="1"/>
</dbReference>
<dbReference type="RefSeq" id="WP_227320318.1">
    <property type="nucleotide sequence ID" value="NZ_JAESVB010000002.1"/>
</dbReference>
<dbReference type="PANTHER" id="PTHR43138:SF1">
    <property type="entry name" value="N-ACETYLTRANSFERASE ACA1"/>
    <property type="match status" value="1"/>
</dbReference>
<reference evidence="2" key="1">
    <citation type="journal article" date="2021" name="Microorganisms">
        <title>Acidisoma silvae sp. nov. and Acidisomacellulosilytica sp. nov., Two Acidophilic Bacteria Isolated from Decaying Wood, Hydrolyzing Cellulose and Producing Poly-3-hydroxybutyrate.</title>
        <authorList>
            <person name="Mieszkin S."/>
            <person name="Pouder E."/>
            <person name="Uroz S."/>
            <person name="Simon-Colin C."/>
            <person name="Alain K."/>
        </authorList>
    </citation>
    <scope>NUCLEOTIDE SEQUENCE</scope>
    <source>
        <strain evidence="2">HW T2.11</strain>
    </source>
</reference>
<dbReference type="EMBL" id="JAESVB010000002">
    <property type="protein sequence ID" value="MCB8874652.1"/>
    <property type="molecule type" value="Genomic_DNA"/>
</dbReference>
<dbReference type="InterPro" id="IPR052742">
    <property type="entry name" value="Mito_N-acetyltransferase"/>
</dbReference>
<dbReference type="PANTHER" id="PTHR43138">
    <property type="entry name" value="ACETYLTRANSFERASE, GNAT FAMILY"/>
    <property type="match status" value="1"/>
</dbReference>
<gene>
    <name evidence="2" type="ORF">ASILVAE211_05605</name>
</gene>
<evidence type="ECO:0000313" key="3">
    <source>
        <dbReference type="Proteomes" id="UP000708298"/>
    </source>
</evidence>
<dbReference type="Gene3D" id="3.40.630.30">
    <property type="match status" value="1"/>
</dbReference>
<evidence type="ECO:0000259" key="1">
    <source>
        <dbReference type="PROSITE" id="PS51186"/>
    </source>
</evidence>
<dbReference type="PROSITE" id="PS51186">
    <property type="entry name" value="GNAT"/>
    <property type="match status" value="1"/>
</dbReference>